<comment type="similarity">
    <text evidence="1">Belongs to the thiolase-like superfamily. Chalcone/stilbene synthases family.</text>
</comment>
<dbReference type="Pfam" id="PF08392">
    <property type="entry name" value="FAE1_CUT1_RppA"/>
    <property type="match status" value="1"/>
</dbReference>
<reference evidence="7" key="1">
    <citation type="submission" date="2023-08" db="EMBL/GenBank/DDBJ databases">
        <authorList>
            <person name="Chen Y."/>
            <person name="Shah S."/>
            <person name="Dougan E. K."/>
            <person name="Thang M."/>
            <person name="Chan C."/>
        </authorList>
    </citation>
    <scope>NUCLEOTIDE SEQUENCE</scope>
</reference>
<evidence type="ECO:0000256" key="1">
    <source>
        <dbReference type="ARBA" id="ARBA00005531"/>
    </source>
</evidence>
<gene>
    <name evidence="7" type="ORF">EVOR1521_LOCUS3197</name>
</gene>
<dbReference type="GO" id="GO:0009982">
    <property type="term" value="F:pseudouridine synthase activity"/>
    <property type="evidence" value="ECO:0007669"/>
    <property type="project" value="InterPro"/>
</dbReference>
<dbReference type="EC" id="2.3.1.199" evidence="2"/>
<dbReference type="AlphaFoldDB" id="A0AA36HQF6"/>
<dbReference type="GO" id="GO:0016020">
    <property type="term" value="C:membrane"/>
    <property type="evidence" value="ECO:0007669"/>
    <property type="project" value="InterPro"/>
</dbReference>
<dbReference type="PANTHER" id="PTHR31561">
    <property type="entry name" value="3-KETOACYL-COA SYNTHASE"/>
    <property type="match status" value="1"/>
</dbReference>
<dbReference type="InterPro" id="IPR016039">
    <property type="entry name" value="Thiolase-like"/>
</dbReference>
<protein>
    <recommendedName>
        <fullName evidence="2">very-long-chain 3-oxoacyl-CoA synthase</fullName>
        <ecNumber evidence="2">2.3.1.199</ecNumber>
    </recommendedName>
</protein>
<dbReference type="InterPro" id="IPR012392">
    <property type="entry name" value="3-ktacl-CoA_syn"/>
</dbReference>
<accession>A0AA36HQF6</accession>
<dbReference type="Gene3D" id="3.30.2350.10">
    <property type="entry name" value="Pseudouridine synthase"/>
    <property type="match status" value="1"/>
</dbReference>
<evidence type="ECO:0000313" key="8">
    <source>
        <dbReference type="Proteomes" id="UP001178507"/>
    </source>
</evidence>
<dbReference type="Gene3D" id="3.40.47.10">
    <property type="match status" value="1"/>
</dbReference>
<dbReference type="InterPro" id="IPR020103">
    <property type="entry name" value="PsdUridine_synth_cat_dom_sf"/>
</dbReference>
<feature type="domain" description="Pseudouridine synthase RsuA/RluA-like" evidence="4">
    <location>
        <begin position="857"/>
        <end position="977"/>
    </location>
</feature>
<evidence type="ECO:0000259" key="4">
    <source>
        <dbReference type="Pfam" id="PF00849"/>
    </source>
</evidence>
<dbReference type="SUPFAM" id="SSF53901">
    <property type="entry name" value="Thiolase-like"/>
    <property type="match status" value="2"/>
</dbReference>
<dbReference type="InterPro" id="IPR013747">
    <property type="entry name" value="ACP_syn_III_C"/>
</dbReference>
<dbReference type="Pfam" id="PF00849">
    <property type="entry name" value="PseudoU_synth_2"/>
    <property type="match status" value="1"/>
</dbReference>
<evidence type="ECO:0000313" key="7">
    <source>
        <dbReference type="EMBL" id="CAJ1373362.1"/>
    </source>
</evidence>
<dbReference type="GO" id="GO:0006633">
    <property type="term" value="P:fatty acid biosynthetic process"/>
    <property type="evidence" value="ECO:0007669"/>
    <property type="project" value="InterPro"/>
</dbReference>
<dbReference type="CDD" id="cd02869">
    <property type="entry name" value="PseudoU_synth_RluA_like"/>
    <property type="match status" value="1"/>
</dbReference>
<evidence type="ECO:0000259" key="5">
    <source>
        <dbReference type="Pfam" id="PF08392"/>
    </source>
</evidence>
<sequence>MDLQEFEQVKRTISSGSNLGRVDKDVYYWEPKSLRIRTINWSYVFLAEYLPMAYGLAIATVSCLMVSQLYMWRLEDFRRAWHLLQEPLVMQVIGAAALILAYMSQHKPSVYCLENLVYKPPQDWEVSQKQIVKMLEAQHCFNEASIDFQQRILDNSGTGPSTHWPPGILGSRDGNTEAVCNMAAARNEAQEVMFSLVRDLLKRSKVKPQQIDFLIVNCSLFCPTPSLCAMVCNEFGLRQDVRSYNLGGMGCSANVISVDLAKQLLENRPGSRALVISMENITQNLYKGNDKSMLLQNTLFRCGGCALLLSSRVLDSMKAKYKLLYTFRSQLSDDNSYNCVYQKQDSEGNSGVALSKDIVKVAGRALRQNFVQLGPHVLPVREQVKVLCNHFMMRLTTLAKQRAWPLSARLATPEGYTPNFSKGIDHFCIHAGGRAVIEGVQKNLKLTERQIRPSVQTLYDWGNTSSSSIWYETEWIERFGDLHPGERILQISFGSGFKCNSAVWVALRLDRSKQGQPLKPAEVSKHSIHSEKGNAAKDLGGCAEGAAKSLRDTGGKRFQPGGCVGCKSRTGADETSANSVEACTPEQGECYFEAAGGGGVSRPGQQLLVSATGRAPAGDAELGCWAHAALEHLRFPVFGATAGQAGRVNEEQGTANIAWRFAQLGLKEPRTQILVVNAQPLLPELTLQGPANAAQALCEPLPGKKASSRTAADIVLQKLQLSGHGESVSSDEPSAKDILSLSHALTVSGVLSLEAYAEMRRLLRRTAARLDESTFVPLPARSEGEVSWDQPRVLGYLGDGDVAVLWKPPNWTVSLGREDLEPDGAENGAAAGADGGLPLQDWVSATLGVRHAVCKDRSHDYGLAHRLDRFTSGAVLCATSYAGLYLTQLEFATRRVGKIYLALCVGLVRCNRLVEAPLSGGRKADGSWHSYVDTAGRTARTEILEVSHLSDGQHTFSLVEIRLHTGRQHQIRAHLASEGHALVGDSQYGGPVPQWCPRTFLHASRVALEGGEVTCPLPRDLLDALAKLEPCSKACRALKLRAQQEENPVL</sequence>
<dbReference type="InterPro" id="IPR013601">
    <property type="entry name" value="FAE1_typ3_polyketide_synth"/>
</dbReference>
<proteinExistence type="inferred from homology"/>
<dbReference type="Proteomes" id="UP001178507">
    <property type="component" value="Unassembled WGS sequence"/>
</dbReference>
<keyword evidence="3" id="KW-0808">Transferase</keyword>
<evidence type="ECO:0000256" key="3">
    <source>
        <dbReference type="ARBA" id="ARBA00022679"/>
    </source>
</evidence>
<dbReference type="CDD" id="cd00831">
    <property type="entry name" value="CHS_like"/>
    <property type="match status" value="1"/>
</dbReference>
<dbReference type="Pfam" id="PF08541">
    <property type="entry name" value="ACP_syn_III_C"/>
    <property type="match status" value="1"/>
</dbReference>
<organism evidence="7 8">
    <name type="scientific">Effrenium voratum</name>
    <dbReference type="NCBI Taxonomy" id="2562239"/>
    <lineage>
        <taxon>Eukaryota</taxon>
        <taxon>Sar</taxon>
        <taxon>Alveolata</taxon>
        <taxon>Dinophyceae</taxon>
        <taxon>Suessiales</taxon>
        <taxon>Symbiodiniaceae</taxon>
        <taxon>Effrenium</taxon>
    </lineage>
</organism>
<dbReference type="InterPro" id="IPR006224">
    <property type="entry name" value="PsdUridine_synth_RluA-like_CS"/>
</dbReference>
<dbReference type="InterPro" id="IPR006145">
    <property type="entry name" value="PsdUridine_synth_RsuA/RluA"/>
</dbReference>
<dbReference type="GO" id="GO:0009922">
    <property type="term" value="F:fatty acid elongase activity"/>
    <property type="evidence" value="ECO:0007669"/>
    <property type="project" value="UniProtKB-EC"/>
</dbReference>
<evidence type="ECO:0000256" key="2">
    <source>
        <dbReference type="ARBA" id="ARBA00012307"/>
    </source>
</evidence>
<keyword evidence="8" id="KW-1185">Reference proteome</keyword>
<feature type="domain" description="FAE" evidence="5">
    <location>
        <begin position="105"/>
        <end position="392"/>
    </location>
</feature>
<evidence type="ECO:0000259" key="6">
    <source>
        <dbReference type="Pfam" id="PF08541"/>
    </source>
</evidence>
<dbReference type="SUPFAM" id="SSF55120">
    <property type="entry name" value="Pseudouridine synthase"/>
    <property type="match status" value="1"/>
</dbReference>
<feature type="domain" description="Beta-ketoacyl-[acyl-carrier-protein] synthase III C-terminal" evidence="6">
    <location>
        <begin position="423"/>
        <end position="504"/>
    </location>
</feature>
<dbReference type="PROSITE" id="PS01129">
    <property type="entry name" value="PSI_RLU"/>
    <property type="match status" value="1"/>
</dbReference>
<dbReference type="GO" id="GO:0003723">
    <property type="term" value="F:RNA binding"/>
    <property type="evidence" value="ECO:0007669"/>
    <property type="project" value="InterPro"/>
</dbReference>
<dbReference type="EMBL" id="CAUJNA010000191">
    <property type="protein sequence ID" value="CAJ1373362.1"/>
    <property type="molecule type" value="Genomic_DNA"/>
</dbReference>
<dbReference type="GO" id="GO:0001522">
    <property type="term" value="P:pseudouridine synthesis"/>
    <property type="evidence" value="ECO:0007669"/>
    <property type="project" value="InterPro"/>
</dbReference>
<name>A0AA36HQF6_9DINO</name>
<comment type="caution">
    <text evidence="7">The sequence shown here is derived from an EMBL/GenBank/DDBJ whole genome shotgun (WGS) entry which is preliminary data.</text>
</comment>